<evidence type="ECO:0000313" key="3">
    <source>
        <dbReference type="EMBL" id="MYH63145.1"/>
    </source>
</evidence>
<dbReference type="InterPro" id="IPR034593">
    <property type="entry name" value="DgoD-like"/>
</dbReference>
<dbReference type="InterPro" id="IPR029065">
    <property type="entry name" value="Enolase_C-like"/>
</dbReference>
<gene>
    <name evidence="3" type="ORF">F4148_15765</name>
</gene>
<dbReference type="InterPro" id="IPR013342">
    <property type="entry name" value="Mandelate_racemase_C"/>
</dbReference>
<dbReference type="SFLD" id="SFLDS00001">
    <property type="entry name" value="Enolase"/>
    <property type="match status" value="1"/>
</dbReference>
<proteinExistence type="predicted"/>
<sequence length="280" mass="30945">VRGHFGGYALDAIAGLDIALWDMRGKLLGQPVWQLLGGLRHERLPVYVSGLPGATKEERAALGKQWMDRGFSALKFAAVVADEGEIAEIEAIRQEVGPMPKILADLHWRYTALEAIRLIERLCDYDLYLAEAPVAPEDLAGQAQVARSVSTRIGLGEEWRTIHEYLPRLQARCMDVIQPEMAHTGITGFRRICELAQPFHCEVMPHATINIGIAQAASLHVAATAANFVMHEYQHSIFDRNKQYIRSTMDCGAGYFRLPDGPGLGAEPTEEVLSFVLGRG</sequence>
<dbReference type="GO" id="GO:0016829">
    <property type="term" value="F:lyase activity"/>
    <property type="evidence" value="ECO:0007669"/>
    <property type="project" value="UniProtKB-KW"/>
</dbReference>
<protein>
    <submittedName>
        <fullName evidence="3">Mandelate racemase/muconate lactonizing enzyme family protein</fullName>
    </submittedName>
</protein>
<evidence type="ECO:0000259" key="2">
    <source>
        <dbReference type="SMART" id="SM00922"/>
    </source>
</evidence>
<dbReference type="Gene3D" id="3.30.390.10">
    <property type="entry name" value="Enolase-like, N-terminal domain"/>
    <property type="match status" value="1"/>
</dbReference>
<evidence type="ECO:0000256" key="1">
    <source>
        <dbReference type="ARBA" id="ARBA00023239"/>
    </source>
</evidence>
<feature type="non-terminal residue" evidence="3">
    <location>
        <position position="1"/>
    </location>
</feature>
<dbReference type="CDD" id="cd03316">
    <property type="entry name" value="MR_like"/>
    <property type="match status" value="1"/>
</dbReference>
<comment type="caution">
    <text evidence="3">The sequence shown here is derived from an EMBL/GenBank/DDBJ whole genome shotgun (WGS) entry which is preliminary data.</text>
</comment>
<dbReference type="Pfam" id="PF02746">
    <property type="entry name" value="MR_MLE_N"/>
    <property type="match status" value="1"/>
</dbReference>
<keyword evidence="1" id="KW-0456">Lyase</keyword>
<dbReference type="PANTHER" id="PTHR48080">
    <property type="entry name" value="D-GALACTONATE DEHYDRATASE-RELATED"/>
    <property type="match status" value="1"/>
</dbReference>
<dbReference type="Gene3D" id="3.20.20.120">
    <property type="entry name" value="Enolase-like C-terminal domain"/>
    <property type="match status" value="1"/>
</dbReference>
<feature type="domain" description="Mandelate racemase/muconate lactonizing enzyme C-terminal" evidence="2">
    <location>
        <begin position="56"/>
        <end position="152"/>
    </location>
</feature>
<dbReference type="InterPro" id="IPR029017">
    <property type="entry name" value="Enolase-like_N"/>
</dbReference>
<dbReference type="EMBL" id="VYDA01000555">
    <property type="protein sequence ID" value="MYH63145.1"/>
    <property type="molecule type" value="Genomic_DNA"/>
</dbReference>
<dbReference type="SUPFAM" id="SSF51604">
    <property type="entry name" value="Enolase C-terminal domain-like"/>
    <property type="match status" value="1"/>
</dbReference>
<dbReference type="InterPro" id="IPR036849">
    <property type="entry name" value="Enolase-like_C_sf"/>
</dbReference>
<dbReference type="PANTHER" id="PTHR48080:SF2">
    <property type="entry name" value="D-GALACTONATE DEHYDRATASE"/>
    <property type="match status" value="1"/>
</dbReference>
<name>A0A6B1G7J6_9CHLR</name>
<reference evidence="3" key="1">
    <citation type="submission" date="2019-09" db="EMBL/GenBank/DDBJ databases">
        <title>Characterisation of the sponge microbiome using genome-centric metagenomics.</title>
        <authorList>
            <person name="Engelberts J.P."/>
            <person name="Robbins S.J."/>
            <person name="De Goeij J.M."/>
            <person name="Aranda M."/>
            <person name="Bell S.C."/>
            <person name="Webster N.S."/>
        </authorList>
    </citation>
    <scope>NUCLEOTIDE SEQUENCE</scope>
    <source>
        <strain evidence="3">SB0675_bin_29</strain>
    </source>
</reference>
<dbReference type="InterPro" id="IPR013341">
    <property type="entry name" value="Mandelate_racemase_N_dom"/>
</dbReference>
<dbReference type="AlphaFoldDB" id="A0A6B1G7J6"/>
<accession>A0A6B1G7J6</accession>
<organism evidence="3">
    <name type="scientific">Caldilineaceae bacterium SB0675_bin_29</name>
    <dbReference type="NCBI Taxonomy" id="2605266"/>
    <lineage>
        <taxon>Bacteria</taxon>
        <taxon>Bacillati</taxon>
        <taxon>Chloroflexota</taxon>
        <taxon>Caldilineae</taxon>
        <taxon>Caldilineales</taxon>
        <taxon>Caldilineaceae</taxon>
    </lineage>
</organism>
<dbReference type="Pfam" id="PF13378">
    <property type="entry name" value="MR_MLE_C"/>
    <property type="match status" value="1"/>
</dbReference>
<dbReference type="SMART" id="SM00922">
    <property type="entry name" value="MR_MLE"/>
    <property type="match status" value="1"/>
</dbReference>